<dbReference type="PIRSF" id="PIRSF016184">
    <property type="entry name" value="PhzC_PhzF"/>
    <property type="match status" value="1"/>
</dbReference>
<name>A0AAI8GUZ7_MAMSC</name>
<dbReference type="AlphaFoldDB" id="A0AAI8GUZ7"/>
<organism evidence="4 5">
    <name type="scientific">Mammaliicoccus sciuri</name>
    <name type="common">Staphylococcus sciuri</name>
    <dbReference type="NCBI Taxonomy" id="1296"/>
    <lineage>
        <taxon>Bacteria</taxon>
        <taxon>Bacillati</taxon>
        <taxon>Bacillota</taxon>
        <taxon>Bacilli</taxon>
        <taxon>Bacillales</taxon>
        <taxon>Staphylococcaceae</taxon>
        <taxon>Mammaliicoccus</taxon>
    </lineage>
</organism>
<reference evidence="5" key="1">
    <citation type="submission" date="2017-06" db="EMBL/GenBank/DDBJ databases">
        <title>FDA dAtabase for Regulatory Grade micrObial Sequences (FDA-ARGOS): Supporting development and validation of Infectious Disease Dx tests.</title>
        <authorList>
            <person name="Goldberg B."/>
            <person name="Campos J."/>
            <person name="Tallon L."/>
            <person name="Sadzewicz L."/>
            <person name="Sengamalay N."/>
            <person name="Ott S."/>
            <person name="Godinez A."/>
            <person name="Nagaraj S."/>
            <person name="Vavikolanu K."/>
            <person name="Nadendla S."/>
            <person name="George J."/>
            <person name="Geyer C."/>
            <person name="Sichtig H."/>
        </authorList>
    </citation>
    <scope>NUCLEOTIDE SEQUENCE [LARGE SCALE GENOMIC DNA]</scope>
    <source>
        <strain evidence="5">FDAARGOS_285</strain>
    </source>
</reference>
<dbReference type="GO" id="GO:0005737">
    <property type="term" value="C:cytoplasm"/>
    <property type="evidence" value="ECO:0007669"/>
    <property type="project" value="TreeGrafter"/>
</dbReference>
<keyword evidence="2 4" id="KW-0413">Isomerase</keyword>
<evidence type="ECO:0000256" key="3">
    <source>
        <dbReference type="PIRSR" id="PIRSR016184-1"/>
    </source>
</evidence>
<dbReference type="InterPro" id="IPR003719">
    <property type="entry name" value="Phenazine_PhzF-like"/>
</dbReference>
<evidence type="ECO:0000256" key="2">
    <source>
        <dbReference type="ARBA" id="ARBA00023235"/>
    </source>
</evidence>
<dbReference type="Gene3D" id="3.10.310.10">
    <property type="entry name" value="Diaminopimelate Epimerase, Chain A, domain 1"/>
    <property type="match status" value="2"/>
</dbReference>
<feature type="active site" evidence="3">
    <location>
        <position position="47"/>
    </location>
</feature>
<proteinExistence type="inferred from homology"/>
<dbReference type="PANTHER" id="PTHR13774">
    <property type="entry name" value="PHENAZINE BIOSYNTHESIS PROTEIN"/>
    <property type="match status" value="1"/>
</dbReference>
<evidence type="ECO:0000313" key="5">
    <source>
        <dbReference type="Proteomes" id="UP000197058"/>
    </source>
</evidence>
<dbReference type="KEGG" id="sscu:CEP64_12320"/>
<gene>
    <name evidence="4" type="ORF">CEP64_12320</name>
</gene>
<dbReference type="Proteomes" id="UP000197058">
    <property type="component" value="Chromosome"/>
</dbReference>
<comment type="similarity">
    <text evidence="1">Belongs to the PhzF family.</text>
</comment>
<dbReference type="Pfam" id="PF02567">
    <property type="entry name" value="PhzC-PhzF"/>
    <property type="match status" value="1"/>
</dbReference>
<accession>A0AAI8GUZ7</accession>
<protein>
    <submittedName>
        <fullName evidence="4">Isomerase</fullName>
    </submittedName>
</protein>
<dbReference type="GO" id="GO:0016853">
    <property type="term" value="F:isomerase activity"/>
    <property type="evidence" value="ECO:0007669"/>
    <property type="project" value="UniProtKB-KW"/>
</dbReference>
<dbReference type="SUPFAM" id="SSF54506">
    <property type="entry name" value="Diaminopimelate epimerase-like"/>
    <property type="match status" value="1"/>
</dbReference>
<sequence>MKSVSVYHYDAFSLEANKGNPAGVVLDSEGLTDEDMQEVAKQIGFNETAFPLKSSRADFRIRYFTPGHEMDLCGHATIGTIAAMKQHGLLEDNNEFIIETNAGILPITLNVENDNIYITMQQASPQFDAFNGSKVDLAHAIGIDEKDIVTDYPIVYGSTGAWTLLVPVRNLEVCKRMIPQNKLFPEILKERPKTSIHPFCMETYKEGLNMHARHFSSPFSGTTEDPVTGTASGVMGAYYAQYINTSTKYPLELIVEQGQEIGKDGQVYVHVNNINNQLNIEITGSAIYVKELKIEL</sequence>
<dbReference type="PANTHER" id="PTHR13774:SF17">
    <property type="entry name" value="PHENAZINE BIOSYNTHESIS-LIKE DOMAIN-CONTAINING PROTEIN"/>
    <property type="match status" value="1"/>
</dbReference>
<dbReference type="RefSeq" id="WP_078354861.1">
    <property type="nucleotide sequence ID" value="NZ_CP022046.2"/>
</dbReference>
<evidence type="ECO:0000256" key="1">
    <source>
        <dbReference type="ARBA" id="ARBA00008270"/>
    </source>
</evidence>
<dbReference type="NCBIfam" id="TIGR00654">
    <property type="entry name" value="PhzF_family"/>
    <property type="match status" value="1"/>
</dbReference>
<evidence type="ECO:0000313" key="4">
    <source>
        <dbReference type="EMBL" id="ASE35341.1"/>
    </source>
</evidence>
<dbReference type="EMBL" id="CP022046">
    <property type="protein sequence ID" value="ASE35341.1"/>
    <property type="molecule type" value="Genomic_DNA"/>
</dbReference>